<feature type="region of interest" description="Disordered" evidence="1">
    <location>
        <begin position="147"/>
        <end position="170"/>
    </location>
</feature>
<reference evidence="2 3" key="1">
    <citation type="submission" date="2017-04" db="EMBL/GenBank/DDBJ databases">
        <authorList>
            <person name="Afonso C.L."/>
            <person name="Miller P.J."/>
            <person name="Scott M.A."/>
            <person name="Spackman E."/>
            <person name="Goraichik I."/>
            <person name="Dimitrov K.M."/>
            <person name="Suarez D.L."/>
            <person name="Swayne D.E."/>
        </authorList>
    </citation>
    <scope>NUCLEOTIDE SEQUENCE [LARGE SCALE GENOMIC DNA]</scope>
    <source>
        <strain evidence="2 3">KR-140</strain>
    </source>
</reference>
<dbReference type="EMBL" id="FWWU01000009">
    <property type="protein sequence ID" value="SMB89107.1"/>
    <property type="molecule type" value="Genomic_DNA"/>
</dbReference>
<protein>
    <submittedName>
        <fullName evidence="2">Uncharacterized protein</fullName>
    </submittedName>
</protein>
<dbReference type="STRING" id="695939.SAMN00790413_00272"/>
<name>A0A1W1V6S0_9DEIO</name>
<evidence type="ECO:0000256" key="1">
    <source>
        <dbReference type="SAM" id="MobiDB-lite"/>
    </source>
</evidence>
<sequence length="170" mass="19127">MTDIPSKPDRNPAENLQSRLLLRAQELGKLDYLIELMADRREILVPLVLCGMSSVGHPPAKKVELDAAQAELQELMAWLTFELLEPLQELLLLPSTLMEPTYQQCYELIEQGTPEEPVRAMLIGWLISLGRPHPQFSAKLVVRAMSTQIGPKRRPPKGKGKAKGPKKVWN</sequence>
<gene>
    <name evidence="2" type="ORF">SAMN00790413_00272</name>
</gene>
<feature type="compositionally biased region" description="Basic residues" evidence="1">
    <location>
        <begin position="151"/>
        <end position="170"/>
    </location>
</feature>
<evidence type="ECO:0000313" key="3">
    <source>
        <dbReference type="Proteomes" id="UP000192582"/>
    </source>
</evidence>
<accession>A0A1W1V6S0</accession>
<keyword evidence="3" id="KW-1185">Reference proteome</keyword>
<dbReference type="Proteomes" id="UP000192582">
    <property type="component" value="Unassembled WGS sequence"/>
</dbReference>
<dbReference type="RefSeq" id="WP_084047974.1">
    <property type="nucleotide sequence ID" value="NZ_FWWU01000009.1"/>
</dbReference>
<evidence type="ECO:0000313" key="2">
    <source>
        <dbReference type="EMBL" id="SMB89107.1"/>
    </source>
</evidence>
<organism evidence="2 3">
    <name type="scientific">Deinococcus hopiensis KR-140</name>
    <dbReference type="NCBI Taxonomy" id="695939"/>
    <lineage>
        <taxon>Bacteria</taxon>
        <taxon>Thermotogati</taxon>
        <taxon>Deinococcota</taxon>
        <taxon>Deinococci</taxon>
        <taxon>Deinococcales</taxon>
        <taxon>Deinococcaceae</taxon>
        <taxon>Deinococcus</taxon>
    </lineage>
</organism>
<dbReference type="AlphaFoldDB" id="A0A1W1V6S0"/>
<proteinExistence type="predicted"/>